<evidence type="ECO:0000313" key="1">
    <source>
        <dbReference type="EMBL" id="KAI2385462.1"/>
    </source>
</evidence>
<name>A0ACB8UV20_9EURO</name>
<gene>
    <name evidence="1" type="ORF">LOY88_004080</name>
</gene>
<proteinExistence type="predicted"/>
<accession>A0ACB8UV20</accession>
<protein>
    <submittedName>
        <fullName evidence="1">Uncharacterized protein</fullName>
    </submittedName>
</protein>
<reference evidence="1" key="1">
    <citation type="journal article" date="2022" name="bioRxiv">
        <title>Population genetic analysis of Ophidiomyces ophidiicola, the causative agent of snake fungal disease, indicates recent introductions to the USA.</title>
        <authorList>
            <person name="Ladner J.T."/>
            <person name="Palmer J.M."/>
            <person name="Ettinger C.L."/>
            <person name="Stajich J.E."/>
            <person name="Farrell T.M."/>
            <person name="Glorioso B.M."/>
            <person name="Lawson B."/>
            <person name="Price S.J."/>
            <person name="Stengle A.G."/>
            <person name="Grear D.A."/>
            <person name="Lorch J.M."/>
        </authorList>
    </citation>
    <scope>NUCLEOTIDE SEQUENCE</scope>
    <source>
        <strain evidence="1">NWHC 24266-5</strain>
    </source>
</reference>
<comment type="caution">
    <text evidence="1">The sequence shown here is derived from an EMBL/GenBank/DDBJ whole genome shotgun (WGS) entry which is preliminary data.</text>
</comment>
<sequence>MPARHCPPPATPIAPAADPQHALALDRFHFVSVNPTSERQKSHNRSVIRSHASRYIWRQHRARRTPKPAAKPPAARLQPSSPPAPPPRPPSTTTNPTASSSSSSPPPQPLPSPPSPSTDNDRDDYDAASQLVPQAAAAAAADRPFNLLTAWLADPSHAAPSMLGESAISKLMQYAVLDLWPGLVLGAANRRWHRKDAAQNWLPPAMSSPALFTAFLYGAAGHMQTRKRLESAHVAPQTRDEKLEQIVCETETIKQLNKMMHHPSQACSDEVILAVLCMAFNRIDYSGWNVADPWPKAPLRNLQWLDVYGGLSLNDHHIKGLLALIETKGGLDQLKMPGLAEILSTAVVMLSTKCLVKPRLPFVPIFAESAQGKTPHWPTLTNPVLFGTPLDSRPVDPVLNAGLPEDIVSVLQQMRDYNHVVNVYSQGLLPQLELAVIADRRNWIQYNLVALSSVWELPEQFMQIYETYETCRLAAQIYSMLVIFPLPAANRPFKRLASMVRAAFLESEHSMAWNSGKEMLLWCLVLGTMAAKNTSDRSWFCRKLASALDAVGPGSWQELKGHLASVMWMDSVCDIGGREAWLEATTTSSIHDDSE</sequence>
<organism evidence="1">
    <name type="scientific">Ophidiomyces ophidiicola</name>
    <dbReference type="NCBI Taxonomy" id="1387563"/>
    <lineage>
        <taxon>Eukaryota</taxon>
        <taxon>Fungi</taxon>
        <taxon>Dikarya</taxon>
        <taxon>Ascomycota</taxon>
        <taxon>Pezizomycotina</taxon>
        <taxon>Eurotiomycetes</taxon>
        <taxon>Eurotiomycetidae</taxon>
        <taxon>Onygenales</taxon>
        <taxon>Onygenaceae</taxon>
        <taxon>Ophidiomyces</taxon>
    </lineage>
</organism>
<dbReference type="EMBL" id="JALBCA010000058">
    <property type="protein sequence ID" value="KAI2385462.1"/>
    <property type="molecule type" value="Genomic_DNA"/>
</dbReference>